<evidence type="ECO:0008006" key="3">
    <source>
        <dbReference type="Google" id="ProtNLM"/>
    </source>
</evidence>
<protein>
    <recommendedName>
        <fullName evidence="3">Phage ABA sandwich domain-containing protein</fullName>
    </recommendedName>
</protein>
<sequence length="127" mass="14182">MLLYIDMQCLARLNQAGFIKPCQGGGPSPYDFYDYNGNEWSLGGQLTNESTVLAPQEVYKQGTRLPTITDLMNWLEIEGFVFSITYNGNGYRVIAQDESGKKYKGKGGTLPYALTSIIEKLLLNRKA</sequence>
<proteinExistence type="predicted"/>
<keyword evidence="2" id="KW-1185">Reference proteome</keyword>
<dbReference type="Proteomes" id="UP000325218">
    <property type="component" value="Unassembled WGS sequence"/>
</dbReference>
<dbReference type="AlphaFoldDB" id="A0A5D0CPX3"/>
<accession>A0A5D0CPX3</accession>
<organism evidence="1 2">
    <name type="scientific">Paenibacillus faecis</name>
    <dbReference type="NCBI Taxonomy" id="862114"/>
    <lineage>
        <taxon>Bacteria</taxon>
        <taxon>Bacillati</taxon>
        <taxon>Bacillota</taxon>
        <taxon>Bacilli</taxon>
        <taxon>Bacillales</taxon>
        <taxon>Paenibacillaceae</taxon>
        <taxon>Paenibacillus</taxon>
    </lineage>
</organism>
<reference evidence="1 2" key="1">
    <citation type="submission" date="2019-08" db="EMBL/GenBank/DDBJ databases">
        <title>Genome sequencing of Paenibacillus faecis DSM 23593(T).</title>
        <authorList>
            <person name="Kook J.-K."/>
            <person name="Park S.-N."/>
            <person name="Lim Y.K."/>
        </authorList>
    </citation>
    <scope>NUCLEOTIDE SEQUENCE [LARGE SCALE GENOMIC DNA]</scope>
    <source>
        <strain evidence="1 2">DSM 23593</strain>
    </source>
</reference>
<comment type="caution">
    <text evidence="1">The sequence shown here is derived from an EMBL/GenBank/DDBJ whole genome shotgun (WGS) entry which is preliminary data.</text>
</comment>
<dbReference type="RefSeq" id="WP_148454839.1">
    <property type="nucleotide sequence ID" value="NZ_VSDO01000004.1"/>
</dbReference>
<evidence type="ECO:0000313" key="2">
    <source>
        <dbReference type="Proteomes" id="UP000325218"/>
    </source>
</evidence>
<gene>
    <name evidence="1" type="ORF">FRY98_18825</name>
</gene>
<dbReference type="OrthoDB" id="2607708at2"/>
<name>A0A5D0CPX3_9BACL</name>
<dbReference type="EMBL" id="VSDO01000004">
    <property type="protein sequence ID" value="TYA11225.1"/>
    <property type="molecule type" value="Genomic_DNA"/>
</dbReference>
<evidence type="ECO:0000313" key="1">
    <source>
        <dbReference type="EMBL" id="TYA11225.1"/>
    </source>
</evidence>